<evidence type="ECO:0000313" key="8">
    <source>
        <dbReference type="EMBL" id="EGB03849.1"/>
    </source>
</evidence>
<evidence type="ECO:0000313" key="9">
    <source>
        <dbReference type="Proteomes" id="UP000002729"/>
    </source>
</evidence>
<dbReference type="SMART" id="SM01411">
    <property type="entry name" value="Ephrin_rec_like"/>
    <property type="match status" value="5"/>
</dbReference>
<dbReference type="Gene3D" id="6.10.140.2220">
    <property type="match status" value="1"/>
</dbReference>
<evidence type="ECO:0000256" key="3">
    <source>
        <dbReference type="ARBA" id="ARBA00022833"/>
    </source>
</evidence>
<keyword evidence="6" id="KW-0732">Signal</keyword>
<organism evidence="9">
    <name type="scientific">Aureococcus anophagefferens</name>
    <name type="common">Harmful bloom alga</name>
    <dbReference type="NCBI Taxonomy" id="44056"/>
    <lineage>
        <taxon>Eukaryota</taxon>
        <taxon>Sar</taxon>
        <taxon>Stramenopiles</taxon>
        <taxon>Ochrophyta</taxon>
        <taxon>Pelagophyceae</taxon>
        <taxon>Pelagomonadales</taxon>
        <taxon>Pelagomonadaceae</taxon>
        <taxon>Aureococcus</taxon>
    </lineage>
</organism>
<evidence type="ECO:0000256" key="1">
    <source>
        <dbReference type="ARBA" id="ARBA00022723"/>
    </source>
</evidence>
<evidence type="ECO:0000256" key="5">
    <source>
        <dbReference type="SAM" id="MobiDB-lite"/>
    </source>
</evidence>
<reference evidence="8 9" key="1">
    <citation type="journal article" date="2011" name="Proc. Natl. Acad. Sci. U.S.A.">
        <title>Niche of harmful alga Aureococcus anophagefferens revealed through ecogenomics.</title>
        <authorList>
            <person name="Gobler C.J."/>
            <person name="Berry D.L."/>
            <person name="Dyhrman S.T."/>
            <person name="Wilhelm S.W."/>
            <person name="Salamov A."/>
            <person name="Lobanov A.V."/>
            <person name="Zhang Y."/>
            <person name="Collier J.L."/>
            <person name="Wurch L.L."/>
            <person name="Kustka A.B."/>
            <person name="Dill B.D."/>
            <person name="Shah M."/>
            <person name="VerBerkmoes N.C."/>
            <person name="Kuo A."/>
            <person name="Terry A."/>
            <person name="Pangilinan J."/>
            <person name="Lindquist E.A."/>
            <person name="Lucas S."/>
            <person name="Paulsen I.T."/>
            <person name="Hattenrath-Lehmann T.K."/>
            <person name="Talmage S.C."/>
            <person name="Walker E.A."/>
            <person name="Koch F."/>
            <person name="Burson A.M."/>
            <person name="Marcoval M.A."/>
            <person name="Tang Y.Z."/>
            <person name="Lecleir G.R."/>
            <person name="Coyne K.J."/>
            <person name="Berg G.M."/>
            <person name="Bertrand E.M."/>
            <person name="Saito M.A."/>
            <person name="Gladyshev V.N."/>
            <person name="Grigoriev I.V."/>
        </authorList>
    </citation>
    <scope>NUCLEOTIDE SEQUENCE [LARGE SCALE GENOMIC DNA]</scope>
    <source>
        <strain evidence="9">CCMP 1984</strain>
    </source>
</reference>
<keyword evidence="3" id="KW-0862">Zinc</keyword>
<dbReference type="PANTHER" id="PTHR46104">
    <property type="entry name" value="GENE 9195-RELATED-RELATED"/>
    <property type="match status" value="1"/>
</dbReference>
<feature type="region of interest" description="Disordered" evidence="5">
    <location>
        <begin position="212"/>
        <end position="231"/>
    </location>
</feature>
<dbReference type="EMBL" id="GL833159">
    <property type="protein sequence ID" value="EGB03849.1"/>
    <property type="molecule type" value="Genomic_DNA"/>
</dbReference>
<keyword evidence="9" id="KW-1185">Reference proteome</keyword>
<gene>
    <name evidence="8" type="ORF">AURANDRAFT_67642</name>
</gene>
<dbReference type="SUPFAM" id="SSF144232">
    <property type="entry name" value="HIT/MYND zinc finger-like"/>
    <property type="match status" value="1"/>
</dbReference>
<evidence type="ECO:0000256" key="6">
    <source>
        <dbReference type="SAM" id="SignalP"/>
    </source>
</evidence>
<dbReference type="RefSeq" id="XP_009041401.1">
    <property type="nucleotide sequence ID" value="XM_009043153.1"/>
</dbReference>
<dbReference type="PROSITE" id="PS50865">
    <property type="entry name" value="ZF_MYND_2"/>
    <property type="match status" value="1"/>
</dbReference>
<dbReference type="OrthoDB" id="185085at2759"/>
<feature type="chain" id="PRO_5012452200" description="MYND-type domain-containing protein" evidence="6">
    <location>
        <begin position="16"/>
        <end position="1642"/>
    </location>
</feature>
<keyword evidence="1" id="KW-0479">Metal-binding</keyword>
<accession>F0YLW7</accession>
<proteinExistence type="predicted"/>
<dbReference type="Proteomes" id="UP000002729">
    <property type="component" value="Unassembled WGS sequence"/>
</dbReference>
<dbReference type="InterPro" id="IPR002893">
    <property type="entry name" value="Znf_MYND"/>
</dbReference>
<name>F0YLW7_AURAN</name>
<feature type="compositionally biased region" description="Basic and acidic residues" evidence="5">
    <location>
        <begin position="212"/>
        <end position="221"/>
    </location>
</feature>
<dbReference type="PANTHER" id="PTHR46104:SF1">
    <property type="entry name" value="GENE 9195-RELATED"/>
    <property type="match status" value="1"/>
</dbReference>
<protein>
    <recommendedName>
        <fullName evidence="7">MYND-type domain-containing protein</fullName>
    </recommendedName>
</protein>
<dbReference type="GeneID" id="20226347"/>
<evidence type="ECO:0000256" key="4">
    <source>
        <dbReference type="PROSITE-ProRule" id="PRU00134"/>
    </source>
</evidence>
<dbReference type="GO" id="GO:0008270">
    <property type="term" value="F:zinc ion binding"/>
    <property type="evidence" value="ECO:0007669"/>
    <property type="project" value="UniProtKB-KW"/>
</dbReference>
<keyword evidence="2 4" id="KW-0863">Zinc-finger</keyword>
<dbReference type="InParanoid" id="F0YLW7"/>
<evidence type="ECO:0000256" key="2">
    <source>
        <dbReference type="ARBA" id="ARBA00022771"/>
    </source>
</evidence>
<feature type="domain" description="MYND-type" evidence="7">
    <location>
        <begin position="1556"/>
        <end position="1597"/>
    </location>
</feature>
<dbReference type="Pfam" id="PF01753">
    <property type="entry name" value="zf-MYND"/>
    <property type="match status" value="1"/>
</dbReference>
<evidence type="ECO:0000259" key="7">
    <source>
        <dbReference type="PROSITE" id="PS50865"/>
    </source>
</evidence>
<feature type="signal peptide" evidence="6">
    <location>
        <begin position="1"/>
        <end position="15"/>
    </location>
</feature>
<dbReference type="PROSITE" id="PS01360">
    <property type="entry name" value="ZF_MYND_1"/>
    <property type="match status" value="1"/>
</dbReference>
<dbReference type="KEGG" id="aaf:AURANDRAFT_67642"/>
<sequence>MGIRAALLLVVPACALDFPSHFLRDADVAVEQLVDYDANAEFLEISSATGLPLHRYDASFGAHPYDAVVALPGDPAAYRQRGFHFGGADLPAAGPIGYAVDGVPIFPYYDGDGANAVEPPPGGAPADRDGCWGFRDPSSGAYVYRIAPPCLYGDDRGTYGSPAAAAHLGFGAAVAPGGTAAARARGRPGSVPLVGVMVDGFPLWGPLDKDGKEHGGLDECGGKYQGSTRVRNSQLQRLRSRPFSTRKYDGRGRYAYYATAAPPYTIACFGPGVAAAAGLPPTPPASPGAGAVDAGPDCPAGRHVAAGACAACPAGRYALEAPAGRAAYAAGSPARHCGGSCGLGAYCPAGTPRPDAAVPCPAGRFGDARGLATAACAGPCPRGHFCPPGTVAPRAHACGSEAVFCPAGAGKPRAAAPGSYTLPAVAAAPWAPPDDVFAWPEAEVGGAYAVGPRPAARCGLGDERNCTAAALAARPPRPTQDAEAPCEPGTFCVAGARFRCPAGRFGAVPGLAAANCSGACPPGSYCREGAPAPILLPAGRYSAAAGLAAPGEAAECPPGSYCVAGSTAPADCPAGRFGREPGLATALCVADVAGDASLCPAGFACPAGSREPREIPCGSATAAKLLAVLADPAAQYPAHVRSDAFGESAYAGGGLGAAAFCPAGSAAPTRVRAGHYTVGAATLERGNASDADADARVAEVACEPGHYCVLGVKTPCPPGSYGASSGLADVACDGPCAPGYYCERGSATPTQNACGSPAVYCPAGSAAPLPVGAGNYSAAATAGYAAARGDAPGVAPSAAAAGTDAADARGGQRPCEPGYFCAGGVRRPCPAGTYGSTFGETSATCAGLCPPGMFCVEASTEAKPVANGTYCAPPGGCVSRLGDGPCAPGYYCPAGSWRATQRPCCDARRDDATGLWARHGDVDVVDVVRLVANEATPRHLHGAPGEVYDVDGWHQHDRHAPRCERLYCPAGSARPLNVTAGRYAVGGNRTTRSAVADCAGLSSHGATLRLGLDRAPYCPTTLRDEHARDRRAPGVDAGNVGGAGALQGSEATHDADGTADEVGAWAPPEFLGPDRDYQWPRRHTKAMAEPTFAPVAKALHEAFETFGRRGGPADASFEALVALCDAVSDGAERCVPFGAFDVARDACARRAALVAACGRHAAERPRAAGLLRGRAVEDVGGVECAAAMQLQARVAACKLDDEAAQLEAISRCAKAALEALGDASAVYRSLGDDNDATRRLAGTMAKIGEVCATFGGNVDAALPALNEALTCYRRLPKSDDVDARVARVERAMAQCLELRETTVVPDGRIALNATETARALEEAQPRGALLDAYDFAVVVEEGDLAPRADSPRAAVVAALDLGELFKAKANVDASAADAGPPRWALKAELDAPWPTADAAADGEIHAVLLFRRRADAEALPEAPRPWMVCTHRGFRVAVEQLEDQAPDANVRSMRSNAHHPAFFRVHDAVDRESDDSSVSDDEAGVTYDQYVRKTQGIHRTKDRPEDRYLTHVTLTFDDDVAACARAVAGDTVDAALAALPDLECGVLCGGDATPRCAHCARLPGPTVRVHKCAQCRRVYYCSRDCQKSHWPKHKAFCSTSGPTEPKPNYIPPKYHAHSYDGKDHRTPEKKMQDAVMAQMGMY</sequence>